<dbReference type="InterPro" id="IPR020622">
    <property type="entry name" value="Ala_racemase_pyridoxalP-BS"/>
</dbReference>
<feature type="binding site" evidence="7 9">
    <location>
        <position position="130"/>
    </location>
    <ligand>
        <name>substrate</name>
    </ligand>
</feature>
<dbReference type="Gene3D" id="3.20.20.10">
    <property type="entry name" value="Alanine racemase"/>
    <property type="match status" value="1"/>
</dbReference>
<dbReference type="CDD" id="cd00430">
    <property type="entry name" value="PLPDE_III_AR"/>
    <property type="match status" value="1"/>
</dbReference>
<dbReference type="GO" id="GO:0030170">
    <property type="term" value="F:pyridoxal phosphate binding"/>
    <property type="evidence" value="ECO:0007669"/>
    <property type="project" value="UniProtKB-UniRule"/>
</dbReference>
<dbReference type="InterPro" id="IPR000821">
    <property type="entry name" value="Ala_racemase"/>
</dbReference>
<comment type="pathway">
    <text evidence="7">Amino-acid biosynthesis; D-alanine biosynthesis; D-alanine from L-alanine: step 1/1.</text>
</comment>
<feature type="active site" description="Proton acceptor; specific for D-alanine" evidence="7">
    <location>
        <position position="35"/>
    </location>
</feature>
<dbReference type="InterPro" id="IPR029066">
    <property type="entry name" value="PLP-binding_barrel"/>
</dbReference>
<protein>
    <recommendedName>
        <fullName evidence="4 7">Alanine racemase</fullName>
        <ecNumber evidence="4 7">5.1.1.1</ecNumber>
    </recommendedName>
</protein>
<comment type="caution">
    <text evidence="11">The sequence shown here is derived from an EMBL/GenBank/DDBJ whole genome shotgun (WGS) entry which is preliminary data.</text>
</comment>
<dbReference type="EMBL" id="AMGO01000011">
    <property type="protein sequence ID" value="EKE45071.1"/>
    <property type="molecule type" value="Genomic_DNA"/>
</dbReference>
<feature type="domain" description="Alanine racemase C-terminal" evidence="10">
    <location>
        <begin position="223"/>
        <end position="347"/>
    </location>
</feature>
<dbReference type="SUPFAM" id="SSF51419">
    <property type="entry name" value="PLP-binding barrel"/>
    <property type="match status" value="1"/>
</dbReference>
<reference evidence="11 12" key="1">
    <citation type="journal article" date="2012" name="J. Bacteriol.">
        <title>Draft Genome Sequence of Oceaniovalibus guishaninsula JLT2003T.</title>
        <authorList>
            <person name="Tang K."/>
            <person name="Liu K."/>
            <person name="Jiao N."/>
        </authorList>
    </citation>
    <scope>NUCLEOTIDE SEQUENCE [LARGE SCALE GENOMIC DNA]</scope>
    <source>
        <strain evidence="11 12">JLT2003</strain>
    </source>
</reference>
<dbReference type="UniPathway" id="UPA00042">
    <property type="reaction ID" value="UER00497"/>
</dbReference>
<keyword evidence="12" id="KW-1185">Reference proteome</keyword>
<proteinExistence type="inferred from homology"/>
<evidence type="ECO:0000256" key="3">
    <source>
        <dbReference type="ARBA" id="ARBA00007880"/>
    </source>
</evidence>
<dbReference type="PANTHER" id="PTHR30511">
    <property type="entry name" value="ALANINE RACEMASE"/>
    <property type="match status" value="1"/>
</dbReference>
<dbReference type="PANTHER" id="PTHR30511:SF0">
    <property type="entry name" value="ALANINE RACEMASE, CATABOLIC-RELATED"/>
    <property type="match status" value="1"/>
</dbReference>
<dbReference type="InterPro" id="IPR011079">
    <property type="entry name" value="Ala_racemase_C"/>
</dbReference>
<dbReference type="InterPro" id="IPR009006">
    <property type="entry name" value="Ala_racemase/Decarboxylase_C"/>
</dbReference>
<evidence type="ECO:0000256" key="4">
    <source>
        <dbReference type="ARBA" id="ARBA00013089"/>
    </source>
</evidence>
<evidence type="ECO:0000313" key="12">
    <source>
        <dbReference type="Proteomes" id="UP000006765"/>
    </source>
</evidence>
<dbReference type="PROSITE" id="PS00395">
    <property type="entry name" value="ALANINE_RACEMASE"/>
    <property type="match status" value="1"/>
</dbReference>
<feature type="active site" description="Proton acceptor; specific for L-alanine" evidence="7">
    <location>
        <position position="244"/>
    </location>
</feature>
<dbReference type="Gene3D" id="2.40.37.10">
    <property type="entry name" value="Lyase, Ornithine Decarboxylase, Chain A, domain 1"/>
    <property type="match status" value="1"/>
</dbReference>
<dbReference type="InterPro" id="IPR001608">
    <property type="entry name" value="Ala_racemase_N"/>
</dbReference>
<name>K2GR47_9RHOB</name>
<feature type="modified residue" description="N6-(pyridoxal phosphate)lysine" evidence="7 8">
    <location>
        <position position="35"/>
    </location>
</feature>
<keyword evidence="6 7" id="KW-0413">Isomerase</keyword>
<comment type="similarity">
    <text evidence="3 7">Belongs to the alanine racemase family.</text>
</comment>
<dbReference type="SUPFAM" id="SSF50621">
    <property type="entry name" value="Alanine racemase C-terminal domain-like"/>
    <property type="match status" value="1"/>
</dbReference>
<dbReference type="AlphaFoldDB" id="K2GR47"/>
<evidence type="ECO:0000313" key="11">
    <source>
        <dbReference type="EMBL" id="EKE45071.1"/>
    </source>
</evidence>
<evidence type="ECO:0000256" key="7">
    <source>
        <dbReference type="HAMAP-Rule" id="MF_01201"/>
    </source>
</evidence>
<dbReference type="STRING" id="1231392.OCGS_0766"/>
<dbReference type="eggNOG" id="COG0787">
    <property type="taxonomic scope" value="Bacteria"/>
</dbReference>
<organism evidence="11 12">
    <name type="scientific">Oceaniovalibus guishaninsula JLT2003</name>
    <dbReference type="NCBI Taxonomy" id="1231392"/>
    <lineage>
        <taxon>Bacteria</taxon>
        <taxon>Pseudomonadati</taxon>
        <taxon>Pseudomonadota</taxon>
        <taxon>Alphaproteobacteria</taxon>
        <taxon>Rhodobacterales</taxon>
        <taxon>Roseobacteraceae</taxon>
        <taxon>Oceaniovalibus</taxon>
    </lineage>
</organism>
<evidence type="ECO:0000256" key="8">
    <source>
        <dbReference type="PIRSR" id="PIRSR600821-50"/>
    </source>
</evidence>
<feature type="binding site" evidence="7 9">
    <location>
        <position position="294"/>
    </location>
    <ligand>
        <name>substrate</name>
    </ligand>
</feature>
<sequence length="348" mass="36381">MATGSLTIDLAAIAANWRALDALGGGSCRTGAVVKADAYGLGASRVAPALAQAGARDFFVAVAEEGAALRKALGPGPDIYVFAGHMNGDAAAIRDADLIPLLNSPEQVERHFRLLPRAAFGVQLDTGMNRLGLEPDDWRGLRDLVDGNGPRLAISHLASADEPDHSANAAQLRTFVEMTEGLNAPRSLAATGGALLGRAWHFDMIRPGIGLYGGLPYADAVPAVRLSLPVVQQRDVAVGESVGYGNAWHADRPSRVATLASGYADGLPRAIGQSGSAKVYAGATACPIIGRVSMDLLTVDVTDLDEVPDTLEMLCEHQGIDALADLAGTIGYEILTSLGHRYERHYAA</sequence>
<dbReference type="PRINTS" id="PR00992">
    <property type="entry name" value="ALARACEMASE"/>
</dbReference>
<dbReference type="GO" id="GO:0030632">
    <property type="term" value="P:D-alanine biosynthetic process"/>
    <property type="evidence" value="ECO:0007669"/>
    <property type="project" value="UniProtKB-UniRule"/>
</dbReference>
<dbReference type="PATRIC" id="fig|1231392.3.peg.770"/>
<dbReference type="EC" id="5.1.1.1" evidence="4 7"/>
<dbReference type="HAMAP" id="MF_01201">
    <property type="entry name" value="Ala_racemase"/>
    <property type="match status" value="1"/>
</dbReference>
<dbReference type="RefSeq" id="WP_007425919.1">
    <property type="nucleotide sequence ID" value="NZ_AMGO01000011.1"/>
</dbReference>
<dbReference type="OrthoDB" id="9813814at2"/>
<comment type="catalytic activity">
    <reaction evidence="1 7">
        <text>L-alanine = D-alanine</text>
        <dbReference type="Rhea" id="RHEA:20249"/>
        <dbReference type="ChEBI" id="CHEBI:57416"/>
        <dbReference type="ChEBI" id="CHEBI:57972"/>
        <dbReference type="EC" id="5.1.1.1"/>
    </reaction>
</comment>
<dbReference type="GO" id="GO:0008784">
    <property type="term" value="F:alanine racemase activity"/>
    <property type="evidence" value="ECO:0007669"/>
    <property type="project" value="UniProtKB-UniRule"/>
</dbReference>
<evidence type="ECO:0000256" key="9">
    <source>
        <dbReference type="PIRSR" id="PIRSR600821-52"/>
    </source>
</evidence>
<keyword evidence="5 7" id="KW-0663">Pyridoxal phosphate</keyword>
<dbReference type="Pfam" id="PF00842">
    <property type="entry name" value="Ala_racemase_C"/>
    <property type="match status" value="1"/>
</dbReference>
<evidence type="ECO:0000256" key="1">
    <source>
        <dbReference type="ARBA" id="ARBA00000316"/>
    </source>
</evidence>
<comment type="cofactor">
    <cofactor evidence="2 7 8">
        <name>pyridoxal 5'-phosphate</name>
        <dbReference type="ChEBI" id="CHEBI:597326"/>
    </cofactor>
</comment>
<evidence type="ECO:0000256" key="5">
    <source>
        <dbReference type="ARBA" id="ARBA00022898"/>
    </source>
</evidence>
<evidence type="ECO:0000256" key="2">
    <source>
        <dbReference type="ARBA" id="ARBA00001933"/>
    </source>
</evidence>
<accession>K2GR47</accession>
<dbReference type="SMART" id="SM01005">
    <property type="entry name" value="Ala_racemase_C"/>
    <property type="match status" value="1"/>
</dbReference>
<dbReference type="Proteomes" id="UP000006765">
    <property type="component" value="Unassembled WGS sequence"/>
</dbReference>
<dbReference type="GO" id="GO:0005829">
    <property type="term" value="C:cytosol"/>
    <property type="evidence" value="ECO:0007669"/>
    <property type="project" value="TreeGrafter"/>
</dbReference>
<evidence type="ECO:0000259" key="10">
    <source>
        <dbReference type="SMART" id="SM01005"/>
    </source>
</evidence>
<gene>
    <name evidence="11" type="ORF">OCGS_0766</name>
</gene>
<evidence type="ECO:0000256" key="6">
    <source>
        <dbReference type="ARBA" id="ARBA00023235"/>
    </source>
</evidence>
<dbReference type="NCBIfam" id="TIGR00492">
    <property type="entry name" value="alr"/>
    <property type="match status" value="1"/>
</dbReference>
<comment type="function">
    <text evidence="7">Catalyzes the interconversion of L-alanine and D-alanine. May also act on other amino acids.</text>
</comment>
<dbReference type="Pfam" id="PF01168">
    <property type="entry name" value="Ala_racemase_N"/>
    <property type="match status" value="1"/>
</dbReference>